<dbReference type="Proteomes" id="UP001314635">
    <property type="component" value="Unassembled WGS sequence"/>
</dbReference>
<keyword evidence="1" id="KW-1133">Transmembrane helix</keyword>
<evidence type="ECO:0000313" key="2">
    <source>
        <dbReference type="EMBL" id="MBR1140136.1"/>
    </source>
</evidence>
<evidence type="ECO:0000313" key="3">
    <source>
        <dbReference type="Proteomes" id="UP001314635"/>
    </source>
</evidence>
<organism evidence="2 3">
    <name type="scientific">Bradyrhizobium denitrificans</name>
    <dbReference type="NCBI Taxonomy" id="2734912"/>
    <lineage>
        <taxon>Bacteria</taxon>
        <taxon>Pseudomonadati</taxon>
        <taxon>Pseudomonadota</taxon>
        <taxon>Alphaproteobacteria</taxon>
        <taxon>Hyphomicrobiales</taxon>
        <taxon>Nitrobacteraceae</taxon>
        <taxon>Bradyrhizobium</taxon>
    </lineage>
</organism>
<dbReference type="EMBL" id="JAFCLK010000037">
    <property type="protein sequence ID" value="MBR1140136.1"/>
    <property type="molecule type" value="Genomic_DNA"/>
</dbReference>
<protein>
    <submittedName>
        <fullName evidence="2">Uncharacterized protein</fullName>
    </submittedName>
</protein>
<gene>
    <name evidence="2" type="ORF">JQ619_30700</name>
</gene>
<comment type="caution">
    <text evidence="2">The sequence shown here is derived from an EMBL/GenBank/DDBJ whole genome shotgun (WGS) entry which is preliminary data.</text>
</comment>
<feature type="transmembrane region" description="Helical" evidence="1">
    <location>
        <begin position="16"/>
        <end position="37"/>
    </location>
</feature>
<accession>A0ABS5GFL4</accession>
<keyword evidence="1" id="KW-0472">Membrane</keyword>
<reference evidence="3" key="1">
    <citation type="journal article" date="2021" name="ISME J.">
        <title>Evolutionary origin and ecological implication of a unique nif island in free-living Bradyrhizobium lineages.</title>
        <authorList>
            <person name="Tao J."/>
        </authorList>
    </citation>
    <scope>NUCLEOTIDE SEQUENCE [LARGE SCALE GENOMIC DNA]</scope>
    <source>
        <strain evidence="3">SZCCT0094</strain>
    </source>
</reference>
<keyword evidence="3" id="KW-1185">Reference proteome</keyword>
<keyword evidence="1" id="KW-0812">Transmembrane</keyword>
<sequence>MPTITDRTLRYSPLPWRGLLAVAFAWFAGMATMALVIKPDSVVVFGPADRMIATIVAADGALLDAGRFHVAARMGNAPVGNLYAAGAWFVWPIPAKGCGRL</sequence>
<name>A0ABS5GFL4_9BRAD</name>
<proteinExistence type="predicted"/>
<evidence type="ECO:0000256" key="1">
    <source>
        <dbReference type="SAM" id="Phobius"/>
    </source>
</evidence>